<dbReference type="InterPro" id="IPR014729">
    <property type="entry name" value="Rossmann-like_a/b/a_fold"/>
</dbReference>
<dbReference type="CDD" id="cd00517">
    <property type="entry name" value="ATPS"/>
    <property type="match status" value="1"/>
</dbReference>
<keyword evidence="10" id="KW-1185">Reference proteome</keyword>
<feature type="domain" description="ATP-sulfurylase PUA-like" evidence="8">
    <location>
        <begin position="59"/>
        <end position="190"/>
    </location>
</feature>
<evidence type="ECO:0000256" key="5">
    <source>
        <dbReference type="ARBA" id="ARBA00022741"/>
    </source>
</evidence>
<dbReference type="InterPro" id="IPR002650">
    <property type="entry name" value="Sulphate_adenylyltransferase"/>
</dbReference>
<reference evidence="9" key="1">
    <citation type="submission" date="2020-06" db="EMBL/GenBank/DDBJ databases">
        <authorList>
            <consortium name="Plant Systems Biology data submission"/>
        </authorList>
    </citation>
    <scope>NUCLEOTIDE SEQUENCE</scope>
    <source>
        <strain evidence="9">D6</strain>
    </source>
</reference>
<evidence type="ECO:0000256" key="4">
    <source>
        <dbReference type="ARBA" id="ARBA00022695"/>
    </source>
</evidence>
<name>A0A9N8H7K0_9STRA</name>
<dbReference type="Proteomes" id="UP001153069">
    <property type="component" value="Unassembled WGS sequence"/>
</dbReference>
<dbReference type="Pfam" id="PF01747">
    <property type="entry name" value="ATP-sulfurylase"/>
    <property type="match status" value="1"/>
</dbReference>
<dbReference type="SUPFAM" id="SSF88697">
    <property type="entry name" value="PUA domain-like"/>
    <property type="match status" value="1"/>
</dbReference>
<evidence type="ECO:0000256" key="6">
    <source>
        <dbReference type="ARBA" id="ARBA00022840"/>
    </source>
</evidence>
<dbReference type="Gene3D" id="3.40.50.620">
    <property type="entry name" value="HUPs"/>
    <property type="match status" value="1"/>
</dbReference>
<organism evidence="9 10">
    <name type="scientific">Seminavis robusta</name>
    <dbReference type="NCBI Taxonomy" id="568900"/>
    <lineage>
        <taxon>Eukaryota</taxon>
        <taxon>Sar</taxon>
        <taxon>Stramenopiles</taxon>
        <taxon>Ochrophyta</taxon>
        <taxon>Bacillariophyta</taxon>
        <taxon>Bacillariophyceae</taxon>
        <taxon>Bacillariophycidae</taxon>
        <taxon>Naviculales</taxon>
        <taxon>Naviculaceae</taxon>
        <taxon>Seminavis</taxon>
    </lineage>
</organism>
<comment type="caution">
    <text evidence="9">The sequence shown here is derived from an EMBL/GenBank/DDBJ whole genome shotgun (WGS) entry which is preliminary data.</text>
</comment>
<accession>A0A9N8H7K0</accession>
<dbReference type="PANTHER" id="PTHR42700:SF1">
    <property type="entry name" value="SULFATE ADENYLYLTRANSFERASE"/>
    <property type="match status" value="1"/>
</dbReference>
<dbReference type="SUPFAM" id="SSF52374">
    <property type="entry name" value="Nucleotidylyl transferase"/>
    <property type="match status" value="1"/>
</dbReference>
<dbReference type="OrthoDB" id="468at2759"/>
<dbReference type="PANTHER" id="PTHR42700">
    <property type="entry name" value="SULFATE ADENYLYLTRANSFERASE"/>
    <property type="match status" value="1"/>
</dbReference>
<keyword evidence="4 9" id="KW-0548">Nucleotidyltransferase</keyword>
<protein>
    <recommendedName>
        <fullName evidence="2">sulfate adenylyltransferase</fullName>
        <ecNumber evidence="2">2.7.7.4</ecNumber>
    </recommendedName>
</protein>
<dbReference type="AlphaFoldDB" id="A0A9N8H7K0"/>
<keyword evidence="6" id="KW-0067">ATP-binding</keyword>
<evidence type="ECO:0000256" key="1">
    <source>
        <dbReference type="ARBA" id="ARBA00004678"/>
    </source>
</evidence>
<evidence type="ECO:0000313" key="10">
    <source>
        <dbReference type="Proteomes" id="UP001153069"/>
    </source>
</evidence>
<dbReference type="EC" id="2.7.7.4" evidence="2"/>
<proteinExistence type="predicted"/>
<evidence type="ECO:0000256" key="3">
    <source>
        <dbReference type="ARBA" id="ARBA00022679"/>
    </source>
</evidence>
<dbReference type="Pfam" id="PF14306">
    <property type="entry name" value="PUA_2"/>
    <property type="match status" value="1"/>
</dbReference>
<dbReference type="InterPro" id="IPR050512">
    <property type="entry name" value="Sulf_AdTrans/APS_kinase"/>
</dbReference>
<dbReference type="GO" id="GO:0010134">
    <property type="term" value="P:sulfate assimilation via adenylyl sulfate reduction"/>
    <property type="evidence" value="ECO:0007669"/>
    <property type="project" value="TreeGrafter"/>
</dbReference>
<dbReference type="InterPro" id="IPR015947">
    <property type="entry name" value="PUA-like_sf"/>
</dbReference>
<dbReference type="Gene3D" id="3.10.400.10">
    <property type="entry name" value="Sulfate adenylyltransferase"/>
    <property type="match status" value="1"/>
</dbReference>
<sequence length="419" mass="47142">MMKFNNVARALKPLTGKRMFATATRSTVGKNTGNKEFSSLSVDYESDPENGGLDPSVKYTSVAATSRQLCDFELIANGGFAQLDGFLNKAESESVCANYRLTNGELWPIPINMDIDEKTKAHLEDNDGKLLLTDANGVERGILHVEDIWKADKKMEAELVYGGNPDHCEIINLNENINEYYVGGQVEVLSLPEYEDYKELRRTPKEVKQFFQDNKWDKVVAFQTRNPMHFAHIELTKLAAERIGAKLFLNPVVGPTKPGDIPYDVRMKCYHAVLDEYPKDHVLLNTLPLAMRMGGPREAMLHALIRRNHGATHFIIGRDHAGPGSDSSGNDIYGAYEARDFLEEHKEEVGIEPVPFEEMVYLEKEQKYFPRSAVPEGVKPLKISGTDVRRMLKTGEEIPSWFSPPRVVKILREASSPKA</sequence>
<dbReference type="GO" id="GO:0005737">
    <property type="term" value="C:cytoplasm"/>
    <property type="evidence" value="ECO:0007669"/>
    <property type="project" value="TreeGrafter"/>
</dbReference>
<evidence type="ECO:0000313" key="9">
    <source>
        <dbReference type="EMBL" id="CAB9502662.1"/>
    </source>
</evidence>
<dbReference type="GO" id="GO:0004781">
    <property type="term" value="F:sulfate adenylyltransferase (ATP) activity"/>
    <property type="evidence" value="ECO:0007669"/>
    <property type="project" value="UniProtKB-EC"/>
</dbReference>
<keyword evidence="5" id="KW-0547">Nucleotide-binding</keyword>
<dbReference type="GO" id="GO:0019379">
    <property type="term" value="P:sulfate assimilation, phosphoadenylyl sulfate reduction by phosphoadenylyl-sulfate reductase (thioredoxin)"/>
    <property type="evidence" value="ECO:0007669"/>
    <property type="project" value="TreeGrafter"/>
</dbReference>
<dbReference type="NCBIfam" id="TIGR00339">
    <property type="entry name" value="sopT"/>
    <property type="match status" value="1"/>
</dbReference>
<keyword evidence="3" id="KW-0808">Transferase</keyword>
<gene>
    <name evidence="9" type="ORF">SEMRO_142_G066380.1</name>
</gene>
<comment type="pathway">
    <text evidence="1">Sulfur metabolism.</text>
</comment>
<evidence type="ECO:0000256" key="2">
    <source>
        <dbReference type="ARBA" id="ARBA00012391"/>
    </source>
</evidence>
<dbReference type="InterPro" id="IPR024951">
    <property type="entry name" value="Sulfurylase_cat_dom"/>
</dbReference>
<dbReference type="InterPro" id="IPR025980">
    <property type="entry name" value="ATP-Sase_PUA-like_dom"/>
</dbReference>
<feature type="domain" description="Sulphate adenylyltransferase catalytic" evidence="7">
    <location>
        <begin position="199"/>
        <end position="413"/>
    </location>
</feature>
<evidence type="ECO:0000259" key="7">
    <source>
        <dbReference type="Pfam" id="PF01747"/>
    </source>
</evidence>
<dbReference type="EMBL" id="CAICTM010000141">
    <property type="protein sequence ID" value="CAB9502662.1"/>
    <property type="molecule type" value="Genomic_DNA"/>
</dbReference>
<evidence type="ECO:0000259" key="8">
    <source>
        <dbReference type="Pfam" id="PF14306"/>
    </source>
</evidence>
<dbReference type="GO" id="GO:0005524">
    <property type="term" value="F:ATP binding"/>
    <property type="evidence" value="ECO:0007669"/>
    <property type="project" value="UniProtKB-KW"/>
</dbReference>